<protein>
    <recommendedName>
        <fullName evidence="6">Homeobox domain-containing protein</fullName>
    </recommendedName>
</protein>
<dbReference type="EMBL" id="JANBTW010000001">
    <property type="protein sequence ID" value="KAJ2681160.1"/>
    <property type="molecule type" value="Genomic_DNA"/>
</dbReference>
<feature type="compositionally biased region" description="Low complexity" evidence="5">
    <location>
        <begin position="1"/>
        <end position="14"/>
    </location>
</feature>
<evidence type="ECO:0000256" key="2">
    <source>
        <dbReference type="ARBA" id="ARBA00023155"/>
    </source>
</evidence>
<comment type="subcellular location">
    <subcellularLocation>
        <location evidence="4">Nucleus</location>
    </subcellularLocation>
</comment>
<feature type="domain" description="Homeobox" evidence="6">
    <location>
        <begin position="530"/>
        <end position="593"/>
    </location>
</feature>
<sequence>MYPSSSSGNNNGNNRTPAIEFTPAFDFSDNSPDLSGSDAQRTMPITPNVGMDVFLTTHTNSLGNIYHNSHIGSLPIDVVTTVASTAALVAATAQAGSEPSGIHNGFTEMLSRSGDTSGASNIVAFQEYPPMAFGTIASTVHSENLQTLTRPLEKMHGLLDGILSNVSTPLAQTPPFPSSSAVHGHAGVQNEAIQIEGSPLSLFSGLSYMPNQPAQTPSFFQEGGGSHLFAPIEAVAGNNSNNIPSFSLPTAPSQTLMYPSPVTRFTHVPDERLFGQLNYADNNADTTGICSSGSNTAANPAFASGEVATAGRMATVDAAILAGQIGLHEHAHLGNVGQSNNISAFVLSQGLQHTPSSLQSEALRYAAITPSLTSGFGNISLGAEQTPQSFSFQVPRRAASHASRLSSMRPKRSLSSGKIAHMRSSPLASAPSTSVHPYFPRSSCASPSLPLSGVDIPIASPQLDRLNSYVGLSSEATGCAAEEQDVKRSGHSSPSAWGMFSTAAASAADEGSQHLSDDASSDHNASVERRSSASNRIPLTSEQREIFFRWLHENAHDPKPKGKERDRLRSIGNMSRERFKTWFANARRRYFNVATNMDGEQSYTINERFKIACQRANIKLE</sequence>
<dbReference type="InterPro" id="IPR008422">
    <property type="entry name" value="KN_HD"/>
</dbReference>
<evidence type="ECO:0000256" key="1">
    <source>
        <dbReference type="ARBA" id="ARBA00023125"/>
    </source>
</evidence>
<keyword evidence="2 4" id="KW-0371">Homeobox</keyword>
<dbReference type="Gene3D" id="1.10.10.60">
    <property type="entry name" value="Homeodomain-like"/>
    <property type="match status" value="1"/>
</dbReference>
<dbReference type="InterPro" id="IPR009057">
    <property type="entry name" value="Homeodomain-like_sf"/>
</dbReference>
<gene>
    <name evidence="7" type="ORF">GGI25_000115</name>
</gene>
<dbReference type="InterPro" id="IPR001356">
    <property type="entry name" value="HD"/>
</dbReference>
<name>A0A9W8L0V3_9FUNG</name>
<dbReference type="GO" id="GO:0006355">
    <property type="term" value="P:regulation of DNA-templated transcription"/>
    <property type="evidence" value="ECO:0007669"/>
    <property type="project" value="InterPro"/>
</dbReference>
<dbReference type="Pfam" id="PF05920">
    <property type="entry name" value="Homeobox_KN"/>
    <property type="match status" value="1"/>
</dbReference>
<dbReference type="SUPFAM" id="SSF46689">
    <property type="entry name" value="Homeodomain-like"/>
    <property type="match status" value="1"/>
</dbReference>
<evidence type="ECO:0000256" key="4">
    <source>
        <dbReference type="PROSITE-ProRule" id="PRU00108"/>
    </source>
</evidence>
<dbReference type="CDD" id="cd00086">
    <property type="entry name" value="homeodomain"/>
    <property type="match status" value="1"/>
</dbReference>
<dbReference type="AlphaFoldDB" id="A0A9W8L0V3"/>
<evidence type="ECO:0000313" key="8">
    <source>
        <dbReference type="Proteomes" id="UP001151518"/>
    </source>
</evidence>
<feature type="compositionally biased region" description="Polar residues" evidence="5">
    <location>
        <begin position="28"/>
        <end position="37"/>
    </location>
</feature>
<keyword evidence="1 4" id="KW-0238">DNA-binding</keyword>
<dbReference type="OrthoDB" id="5555798at2759"/>
<feature type="DNA-binding region" description="Homeobox" evidence="4">
    <location>
        <begin position="532"/>
        <end position="594"/>
    </location>
</feature>
<evidence type="ECO:0000256" key="5">
    <source>
        <dbReference type="SAM" id="MobiDB-lite"/>
    </source>
</evidence>
<feature type="region of interest" description="Disordered" evidence="5">
    <location>
        <begin position="508"/>
        <end position="536"/>
    </location>
</feature>
<organism evidence="7 8">
    <name type="scientific">Coemansia spiralis</name>
    <dbReference type="NCBI Taxonomy" id="417178"/>
    <lineage>
        <taxon>Eukaryota</taxon>
        <taxon>Fungi</taxon>
        <taxon>Fungi incertae sedis</taxon>
        <taxon>Zoopagomycota</taxon>
        <taxon>Kickxellomycotina</taxon>
        <taxon>Kickxellomycetes</taxon>
        <taxon>Kickxellales</taxon>
        <taxon>Kickxellaceae</taxon>
        <taxon>Coemansia</taxon>
    </lineage>
</organism>
<evidence type="ECO:0000259" key="6">
    <source>
        <dbReference type="PROSITE" id="PS50071"/>
    </source>
</evidence>
<evidence type="ECO:0000256" key="3">
    <source>
        <dbReference type="ARBA" id="ARBA00023242"/>
    </source>
</evidence>
<feature type="region of interest" description="Disordered" evidence="5">
    <location>
        <begin position="1"/>
        <end position="37"/>
    </location>
</feature>
<feature type="compositionally biased region" description="Basic and acidic residues" evidence="5">
    <location>
        <begin position="511"/>
        <end position="531"/>
    </location>
</feature>
<accession>A0A9W8L0V3</accession>
<dbReference type="GO" id="GO:0003677">
    <property type="term" value="F:DNA binding"/>
    <property type="evidence" value="ECO:0007669"/>
    <property type="project" value="UniProtKB-UniRule"/>
</dbReference>
<dbReference type="SMART" id="SM00389">
    <property type="entry name" value="HOX"/>
    <property type="match status" value="1"/>
</dbReference>
<comment type="caution">
    <text evidence="7">The sequence shown here is derived from an EMBL/GenBank/DDBJ whole genome shotgun (WGS) entry which is preliminary data.</text>
</comment>
<keyword evidence="3 4" id="KW-0539">Nucleus</keyword>
<reference evidence="7" key="1">
    <citation type="submission" date="2022-07" db="EMBL/GenBank/DDBJ databases">
        <title>Phylogenomic reconstructions and comparative analyses of Kickxellomycotina fungi.</title>
        <authorList>
            <person name="Reynolds N.K."/>
            <person name="Stajich J.E."/>
            <person name="Barry K."/>
            <person name="Grigoriev I.V."/>
            <person name="Crous P."/>
            <person name="Smith M.E."/>
        </authorList>
    </citation>
    <scope>NUCLEOTIDE SEQUENCE</scope>
    <source>
        <strain evidence="7">NRRL 3115</strain>
    </source>
</reference>
<dbReference type="GO" id="GO:0005634">
    <property type="term" value="C:nucleus"/>
    <property type="evidence" value="ECO:0007669"/>
    <property type="project" value="UniProtKB-SubCell"/>
</dbReference>
<dbReference type="Proteomes" id="UP001151518">
    <property type="component" value="Unassembled WGS sequence"/>
</dbReference>
<dbReference type="PROSITE" id="PS50071">
    <property type="entry name" value="HOMEOBOX_2"/>
    <property type="match status" value="1"/>
</dbReference>
<evidence type="ECO:0000313" key="7">
    <source>
        <dbReference type="EMBL" id="KAJ2681160.1"/>
    </source>
</evidence>
<proteinExistence type="predicted"/>